<name>A0A330L177_9BACT</name>
<organism evidence="3 4">
    <name type="scientific">Nitrospira lenta</name>
    <dbReference type="NCBI Taxonomy" id="1436998"/>
    <lineage>
        <taxon>Bacteria</taxon>
        <taxon>Pseudomonadati</taxon>
        <taxon>Nitrospirota</taxon>
        <taxon>Nitrospiria</taxon>
        <taxon>Nitrospirales</taxon>
        <taxon>Nitrospiraceae</taxon>
        <taxon>Nitrospira</taxon>
    </lineage>
</organism>
<sequence length="73" mass="8006">MPTNPSPISGDFNEAVYQFLRREEAFVPRIYTDTKGIPTLGVGYALATRPQAGGPLVLRGRKRCQEPLFVVAA</sequence>
<protein>
    <submittedName>
        <fullName evidence="3">Uncharacterized protein</fullName>
    </submittedName>
</protein>
<keyword evidence="4" id="KW-1185">Reference proteome</keyword>
<dbReference type="GO" id="GO:0031640">
    <property type="term" value="P:killing of cells of another organism"/>
    <property type="evidence" value="ECO:0007669"/>
    <property type="project" value="UniProtKB-KW"/>
</dbReference>
<dbReference type="InParanoid" id="A0A330L177"/>
<proteinExistence type="predicted"/>
<dbReference type="AlphaFoldDB" id="A0A330L177"/>
<dbReference type="SUPFAM" id="SSF53955">
    <property type="entry name" value="Lysozyme-like"/>
    <property type="match status" value="1"/>
</dbReference>
<evidence type="ECO:0000256" key="1">
    <source>
        <dbReference type="ARBA" id="ARBA00022529"/>
    </source>
</evidence>
<evidence type="ECO:0000256" key="2">
    <source>
        <dbReference type="ARBA" id="ARBA00022638"/>
    </source>
</evidence>
<accession>A0A330L177</accession>
<dbReference type="GO" id="GO:0003796">
    <property type="term" value="F:lysozyme activity"/>
    <property type="evidence" value="ECO:0007669"/>
    <property type="project" value="InterPro"/>
</dbReference>
<dbReference type="InterPro" id="IPR023346">
    <property type="entry name" value="Lysozyme-like_dom_sf"/>
</dbReference>
<keyword evidence="2" id="KW-0081">Bacteriolytic enzyme</keyword>
<dbReference type="GO" id="GO:0042742">
    <property type="term" value="P:defense response to bacterium"/>
    <property type="evidence" value="ECO:0007669"/>
    <property type="project" value="UniProtKB-KW"/>
</dbReference>
<keyword evidence="1" id="KW-0929">Antimicrobial</keyword>
<reference evidence="4" key="1">
    <citation type="submission" date="2018-04" db="EMBL/GenBank/DDBJ databases">
        <authorList>
            <person name="Lucker S."/>
            <person name="Sakoula D."/>
        </authorList>
    </citation>
    <scope>NUCLEOTIDE SEQUENCE [LARGE SCALE GENOMIC DNA]</scope>
</reference>
<gene>
    <name evidence="3" type="ORF">NITLEN_10095</name>
</gene>
<dbReference type="Proteomes" id="UP000248168">
    <property type="component" value="Unassembled WGS sequence"/>
</dbReference>
<evidence type="ECO:0000313" key="4">
    <source>
        <dbReference type="Proteomes" id="UP000248168"/>
    </source>
</evidence>
<evidence type="ECO:0000313" key="3">
    <source>
        <dbReference type="EMBL" id="SPP63009.1"/>
    </source>
</evidence>
<dbReference type="Gene3D" id="1.10.530.40">
    <property type="match status" value="1"/>
</dbReference>
<dbReference type="InterPro" id="IPR023347">
    <property type="entry name" value="Lysozyme_dom_sf"/>
</dbReference>
<dbReference type="EMBL" id="OUNR01000001">
    <property type="protein sequence ID" value="SPP63009.1"/>
    <property type="molecule type" value="Genomic_DNA"/>
</dbReference>